<evidence type="ECO:0000313" key="6">
    <source>
        <dbReference type="Proteomes" id="UP000178602"/>
    </source>
</evidence>
<keyword evidence="2" id="KW-0472">Membrane</keyword>
<evidence type="ECO:0000313" key="5">
    <source>
        <dbReference type="EMBL" id="OGC28702.1"/>
    </source>
</evidence>
<comment type="subcellular location">
    <subcellularLocation>
        <location evidence="1">Membrane</location>
    </subcellularLocation>
</comment>
<gene>
    <name evidence="5" type="ORF">A3K49_07095</name>
</gene>
<feature type="chain" id="PRO_5009514527" description="Bacterial surface antigen (D15) domain-containing protein" evidence="3">
    <location>
        <begin position="27"/>
        <end position="343"/>
    </location>
</feature>
<protein>
    <recommendedName>
        <fullName evidence="4">Bacterial surface antigen (D15) domain-containing protein</fullName>
    </recommendedName>
</protein>
<dbReference type="InterPro" id="IPR000184">
    <property type="entry name" value="Bac_surfAg_D15"/>
</dbReference>
<evidence type="ECO:0000256" key="1">
    <source>
        <dbReference type="ARBA" id="ARBA00004370"/>
    </source>
</evidence>
<reference evidence="5 6" key="1">
    <citation type="journal article" date="2016" name="Nat. Commun.">
        <title>Thousands of microbial genomes shed light on interconnected biogeochemical processes in an aquifer system.</title>
        <authorList>
            <person name="Anantharaman K."/>
            <person name="Brown C.T."/>
            <person name="Hug L.A."/>
            <person name="Sharon I."/>
            <person name="Castelle C.J."/>
            <person name="Probst A.J."/>
            <person name="Thomas B.C."/>
            <person name="Singh A."/>
            <person name="Wilkins M.J."/>
            <person name="Karaoz U."/>
            <person name="Brodie E.L."/>
            <person name="Williams K.H."/>
            <person name="Hubbard S.S."/>
            <person name="Banfield J.F."/>
        </authorList>
    </citation>
    <scope>NUCLEOTIDE SEQUENCE [LARGE SCALE GENOMIC DNA]</scope>
</reference>
<feature type="signal peptide" evidence="3">
    <location>
        <begin position="1"/>
        <end position="26"/>
    </location>
</feature>
<keyword evidence="3" id="KW-0732">Signal</keyword>
<dbReference type="Pfam" id="PF01103">
    <property type="entry name" value="Omp85"/>
    <property type="match status" value="1"/>
</dbReference>
<evidence type="ECO:0000256" key="3">
    <source>
        <dbReference type="SAM" id="SignalP"/>
    </source>
</evidence>
<proteinExistence type="predicted"/>
<accession>A0A1F4T7H2</accession>
<dbReference type="Proteomes" id="UP000178602">
    <property type="component" value="Unassembled WGS sequence"/>
</dbReference>
<dbReference type="EMBL" id="MEUG01000001">
    <property type="protein sequence ID" value="OGC28702.1"/>
    <property type="molecule type" value="Genomic_DNA"/>
</dbReference>
<sequence>MNYQEKLRACLLLLGLMIFAQPSASADEKAFSYNVFPYAFYDSSIGTMVGLFGASANLFQRDELINAYFNFVDSGAREISLAGAFPGSPLAFDAALSVGTAVDDRFYGLGMGTQNYSNYNNDYGNFRLAMTRPVTKQLRLGLKIHSSSNRLFKINNQLNPITPEMEDQLRNYQVLSFFLNGKEDKPSAPGWGLANSIDFGFNSAGFVRWRGELTRTLPLPLANQSLAGRLALTQLSGDKIPLYEYATLGGRDNLRGYPWYRFRGHGSSMVNLEYRFPIIWALGGVLLFDSGRVYDRAGLFDLNSWAVNYGVGVRLYLQTMILRADYSIGAEGGFVTFYYNHAF</sequence>
<name>A0A1F4T7H2_UNCSA</name>
<comment type="caution">
    <text evidence="5">The sequence shown here is derived from an EMBL/GenBank/DDBJ whole genome shotgun (WGS) entry which is preliminary data.</text>
</comment>
<evidence type="ECO:0000256" key="2">
    <source>
        <dbReference type="ARBA" id="ARBA00023136"/>
    </source>
</evidence>
<dbReference type="AlphaFoldDB" id="A0A1F4T7H2"/>
<dbReference type="GO" id="GO:0019867">
    <property type="term" value="C:outer membrane"/>
    <property type="evidence" value="ECO:0007669"/>
    <property type="project" value="InterPro"/>
</dbReference>
<evidence type="ECO:0000259" key="4">
    <source>
        <dbReference type="Pfam" id="PF01103"/>
    </source>
</evidence>
<dbReference type="Gene3D" id="2.40.160.50">
    <property type="entry name" value="membrane protein fhac: a member of the omp85/tpsb transporter family"/>
    <property type="match status" value="1"/>
</dbReference>
<feature type="domain" description="Bacterial surface antigen (D15)" evidence="4">
    <location>
        <begin position="94"/>
        <end position="328"/>
    </location>
</feature>
<organism evidence="5 6">
    <name type="scientific">candidate division WOR-1 bacterium RIFOXYC12_FULL_54_18</name>
    <dbReference type="NCBI Taxonomy" id="1802584"/>
    <lineage>
        <taxon>Bacteria</taxon>
        <taxon>Bacillati</taxon>
        <taxon>Saganbacteria</taxon>
    </lineage>
</organism>